<protein>
    <submittedName>
        <fullName evidence="8">MFS transporter</fullName>
    </submittedName>
</protein>
<comment type="subcellular location">
    <subcellularLocation>
        <location evidence="1">Cell inner membrane</location>
        <topology evidence="1">Multi-pass membrane protein</topology>
    </subcellularLocation>
</comment>
<evidence type="ECO:0000256" key="1">
    <source>
        <dbReference type="ARBA" id="ARBA00004429"/>
    </source>
</evidence>
<evidence type="ECO:0000256" key="6">
    <source>
        <dbReference type="SAM" id="Phobius"/>
    </source>
</evidence>
<dbReference type="PANTHER" id="PTHR43702:SF12">
    <property type="entry name" value="N-ACETYL GLUCOSAMINE TRANSPORTER NAGP"/>
    <property type="match status" value="1"/>
</dbReference>
<dbReference type="InterPro" id="IPR011701">
    <property type="entry name" value="MFS"/>
</dbReference>
<accession>A0ABY6MJG0</accession>
<feature type="transmembrane region" description="Helical" evidence="6">
    <location>
        <begin position="106"/>
        <end position="125"/>
    </location>
</feature>
<keyword evidence="2" id="KW-1003">Cell membrane</keyword>
<feature type="domain" description="Major facilitator superfamily (MFS) profile" evidence="7">
    <location>
        <begin position="16"/>
        <end position="417"/>
    </location>
</feature>
<dbReference type="SUPFAM" id="SSF103473">
    <property type="entry name" value="MFS general substrate transporter"/>
    <property type="match status" value="1"/>
</dbReference>
<feature type="transmembrane region" description="Helical" evidence="6">
    <location>
        <begin position="54"/>
        <end position="74"/>
    </location>
</feature>
<feature type="transmembrane region" description="Helical" evidence="6">
    <location>
        <begin position="81"/>
        <end position="100"/>
    </location>
</feature>
<feature type="transmembrane region" description="Helical" evidence="6">
    <location>
        <begin position="278"/>
        <end position="296"/>
    </location>
</feature>
<dbReference type="RefSeq" id="WP_264810621.1">
    <property type="nucleotide sequence ID" value="NZ_CP110226.1"/>
</dbReference>
<evidence type="ECO:0000313" key="8">
    <source>
        <dbReference type="EMBL" id="UZD23910.1"/>
    </source>
</evidence>
<evidence type="ECO:0000313" key="9">
    <source>
        <dbReference type="Proteomes" id="UP001163156"/>
    </source>
</evidence>
<name>A0ABY6MJG0_9BACT</name>
<feature type="transmembrane region" description="Helical" evidence="6">
    <location>
        <begin position="360"/>
        <end position="381"/>
    </location>
</feature>
<keyword evidence="9" id="KW-1185">Reference proteome</keyword>
<proteinExistence type="predicted"/>
<evidence type="ECO:0000259" key="7">
    <source>
        <dbReference type="PROSITE" id="PS50850"/>
    </source>
</evidence>
<dbReference type="InterPro" id="IPR050375">
    <property type="entry name" value="MFS_TsgA-like"/>
</dbReference>
<gene>
    <name evidence="8" type="ORF">OM944_05315</name>
</gene>
<dbReference type="Gene3D" id="1.20.1250.20">
    <property type="entry name" value="MFS general substrate transporter like domains"/>
    <property type="match status" value="2"/>
</dbReference>
<feature type="transmembrane region" description="Helical" evidence="6">
    <location>
        <begin position="328"/>
        <end position="348"/>
    </location>
</feature>
<dbReference type="Proteomes" id="UP001163156">
    <property type="component" value="Chromosome"/>
</dbReference>
<feature type="transmembrane region" description="Helical" evidence="6">
    <location>
        <begin position="137"/>
        <end position="159"/>
    </location>
</feature>
<feature type="transmembrane region" description="Helical" evidence="6">
    <location>
        <begin position="387"/>
        <end position="408"/>
    </location>
</feature>
<dbReference type="Pfam" id="PF07690">
    <property type="entry name" value="MFS_1"/>
    <property type="match status" value="1"/>
</dbReference>
<sequence length="430" mass="46812">MSKTLSKTGKKGQPKILLLIFLIFFVISLMSNILGPIIPGIIDSFSLSYGLAGFLPFSFFVAYGFMSLPSGLLVERWREKPVLLLAFSLAALGALVFGFVPRFGAALGSLFIIGIGMAMLQVVINPLLRVTGGEEHFAFNSVLGQLAFGAASFLSPMLYTYLNNSLYQPEAPSWIRMLERWVPMDMKWVSVYFVFASLACLMILLIGFTRFPRVELKSDEKVELGSTLNNLLQKRMVWLYFLGIFSYVGTEQGIANWVSQYLQDYHGADPGTVGAQVISYFWGLLTLGCLLGLLLLKFMDSKMVLILFTAAGILTLLTGLLASGNLVLYAFAFSGFCLSVMWSILISLALNSVDFAHGTFAGLLCSGIMGGAVVPLVIGGLADVLGLQAAMFFLFIPLGFILFIGIWAKPLVSNSRVSSIQELFKGGSNA</sequence>
<evidence type="ECO:0000256" key="4">
    <source>
        <dbReference type="ARBA" id="ARBA00022989"/>
    </source>
</evidence>
<organism evidence="8 9">
    <name type="scientific">Algoriphagus halophytocola</name>
    <dbReference type="NCBI Taxonomy" id="2991499"/>
    <lineage>
        <taxon>Bacteria</taxon>
        <taxon>Pseudomonadati</taxon>
        <taxon>Bacteroidota</taxon>
        <taxon>Cytophagia</taxon>
        <taxon>Cytophagales</taxon>
        <taxon>Cyclobacteriaceae</taxon>
        <taxon>Algoriphagus</taxon>
    </lineage>
</organism>
<evidence type="ECO:0000256" key="3">
    <source>
        <dbReference type="ARBA" id="ARBA00022692"/>
    </source>
</evidence>
<dbReference type="PANTHER" id="PTHR43702">
    <property type="entry name" value="L-FUCOSE-PROTON SYMPORTER"/>
    <property type="match status" value="1"/>
</dbReference>
<dbReference type="EMBL" id="CP110226">
    <property type="protein sequence ID" value="UZD23910.1"/>
    <property type="molecule type" value="Genomic_DNA"/>
</dbReference>
<evidence type="ECO:0000256" key="5">
    <source>
        <dbReference type="ARBA" id="ARBA00023136"/>
    </source>
</evidence>
<reference evidence="8" key="1">
    <citation type="submission" date="2022-10" db="EMBL/GenBank/DDBJ databases">
        <title>Algoriphagus sp. a novel bacteria isolate from halophytes salicornia europaea.</title>
        <authorList>
            <person name="Peng Y."/>
            <person name="Jiang L."/>
            <person name="Lee J."/>
        </authorList>
    </citation>
    <scope>NUCLEOTIDE SEQUENCE</scope>
    <source>
        <strain evidence="8">TR-M5</strain>
    </source>
</reference>
<feature type="transmembrane region" description="Helical" evidence="6">
    <location>
        <begin position="303"/>
        <end position="322"/>
    </location>
</feature>
<keyword evidence="5 6" id="KW-0472">Membrane</keyword>
<feature type="transmembrane region" description="Helical" evidence="6">
    <location>
        <begin position="188"/>
        <end position="208"/>
    </location>
</feature>
<dbReference type="InterPro" id="IPR020846">
    <property type="entry name" value="MFS_dom"/>
</dbReference>
<keyword evidence="3 6" id="KW-0812">Transmembrane</keyword>
<keyword evidence="4 6" id="KW-1133">Transmembrane helix</keyword>
<dbReference type="PROSITE" id="PS50850">
    <property type="entry name" value="MFS"/>
    <property type="match status" value="1"/>
</dbReference>
<feature type="transmembrane region" description="Helical" evidence="6">
    <location>
        <begin position="16"/>
        <end position="42"/>
    </location>
</feature>
<feature type="transmembrane region" description="Helical" evidence="6">
    <location>
        <begin position="237"/>
        <end position="258"/>
    </location>
</feature>
<dbReference type="InterPro" id="IPR036259">
    <property type="entry name" value="MFS_trans_sf"/>
</dbReference>
<evidence type="ECO:0000256" key="2">
    <source>
        <dbReference type="ARBA" id="ARBA00022475"/>
    </source>
</evidence>